<reference evidence="1 2" key="1">
    <citation type="submission" date="2016-10" db="EMBL/GenBank/DDBJ databases">
        <authorList>
            <person name="de Groot N.N."/>
        </authorList>
    </citation>
    <scope>NUCLEOTIDE SEQUENCE [LARGE SCALE GENOMIC DNA]</scope>
    <source>
        <strain evidence="1 2">DSM 22187</strain>
    </source>
</reference>
<dbReference type="EMBL" id="FNYR01000023">
    <property type="protein sequence ID" value="SEJ12540.1"/>
    <property type="molecule type" value="Genomic_DNA"/>
</dbReference>
<evidence type="ECO:0000313" key="2">
    <source>
        <dbReference type="Proteomes" id="UP000198888"/>
    </source>
</evidence>
<accession>A0A1H6WIA3</accession>
<organism evidence="1 2">
    <name type="scientific">Halohasta litchfieldiae</name>
    <dbReference type="NCBI Taxonomy" id="1073996"/>
    <lineage>
        <taxon>Archaea</taxon>
        <taxon>Methanobacteriati</taxon>
        <taxon>Methanobacteriota</taxon>
        <taxon>Stenosarchaea group</taxon>
        <taxon>Halobacteria</taxon>
        <taxon>Halobacteriales</taxon>
        <taxon>Haloferacaceae</taxon>
        <taxon>Halohasta</taxon>
    </lineage>
</organism>
<name>A0A1H6WIA3_9EURY</name>
<keyword evidence="2" id="KW-1185">Reference proteome</keyword>
<gene>
    <name evidence="1" type="ORF">SAMN05444271_12319</name>
</gene>
<dbReference type="Proteomes" id="UP000198888">
    <property type="component" value="Unassembled WGS sequence"/>
</dbReference>
<dbReference type="AlphaFoldDB" id="A0A1H6WIA3"/>
<sequence>MTLRAWFGTNRPIVGMVHLDPLPGAPGATDGLAIVCEAAGMLID</sequence>
<proteinExistence type="predicted"/>
<protein>
    <submittedName>
        <fullName evidence="1">Uncharacterized protein</fullName>
    </submittedName>
</protein>
<evidence type="ECO:0000313" key="1">
    <source>
        <dbReference type="EMBL" id="SEJ12540.1"/>
    </source>
</evidence>